<organism evidence="1 2">
    <name type="scientific">Rhodonia placenta</name>
    <dbReference type="NCBI Taxonomy" id="104341"/>
    <lineage>
        <taxon>Eukaryota</taxon>
        <taxon>Fungi</taxon>
        <taxon>Dikarya</taxon>
        <taxon>Basidiomycota</taxon>
        <taxon>Agaricomycotina</taxon>
        <taxon>Agaricomycetes</taxon>
        <taxon>Polyporales</taxon>
        <taxon>Adustoporiaceae</taxon>
        <taxon>Rhodonia</taxon>
    </lineage>
</organism>
<reference evidence="1" key="1">
    <citation type="submission" date="2020-11" db="EMBL/GenBank/DDBJ databases">
        <authorList>
            <person name="Koelle M."/>
            <person name="Horta M.A.C."/>
            <person name="Nowrousian M."/>
            <person name="Ohm R.A."/>
            <person name="Benz P."/>
            <person name="Pilgard A."/>
        </authorList>
    </citation>
    <scope>NUCLEOTIDE SEQUENCE</scope>
    <source>
        <strain evidence="1">FPRL280</strain>
    </source>
</reference>
<protein>
    <submittedName>
        <fullName evidence="1">Uncharacterized protein</fullName>
    </submittedName>
</protein>
<sequence length="9" mass="1019">MSVRTSTTH</sequence>
<accession>A0A8H7NRR6</accession>
<dbReference type="EMBL" id="JADOXO010001084">
    <property type="protein sequence ID" value="KAF9798189.1"/>
    <property type="molecule type" value="Genomic_DNA"/>
</dbReference>
<proteinExistence type="predicted"/>
<reference evidence="1" key="2">
    <citation type="journal article" name="Front. Microbiol.">
        <title>Degradative Capacity of Two Strains of Rhodonia placenta: From Phenotype to Genotype.</title>
        <authorList>
            <person name="Kolle M."/>
            <person name="Horta M.A.C."/>
            <person name="Nowrousian M."/>
            <person name="Ohm R.A."/>
            <person name="Benz J.P."/>
            <person name="Pilgard A."/>
        </authorList>
    </citation>
    <scope>NUCLEOTIDE SEQUENCE</scope>
    <source>
        <strain evidence="1">FPRL280</strain>
    </source>
</reference>
<name>A0A8H7NRR6_9APHY</name>
<gene>
    <name evidence="1" type="ORF">IEO21_10774</name>
</gene>
<evidence type="ECO:0000313" key="1">
    <source>
        <dbReference type="EMBL" id="KAF9798189.1"/>
    </source>
</evidence>
<dbReference type="Proteomes" id="UP000639403">
    <property type="component" value="Unassembled WGS sequence"/>
</dbReference>
<evidence type="ECO:0000313" key="2">
    <source>
        <dbReference type="Proteomes" id="UP000639403"/>
    </source>
</evidence>
<comment type="caution">
    <text evidence="1">The sequence shown here is derived from an EMBL/GenBank/DDBJ whole genome shotgun (WGS) entry which is preliminary data.</text>
</comment>